<keyword evidence="1" id="KW-0732">Signal</keyword>
<reference evidence="2 3" key="1">
    <citation type="submission" date="2022-03" db="EMBL/GenBank/DDBJ databases">
        <title>Ignatzschineria rhizosphaerae HR5S32.</title>
        <authorList>
            <person name="Sun J.Q."/>
            <person name="Feng J.Y."/>
        </authorList>
    </citation>
    <scope>NUCLEOTIDE SEQUENCE [LARGE SCALE GENOMIC DNA]</scope>
    <source>
        <strain evidence="2 3">HR5S32</strain>
    </source>
</reference>
<feature type="chain" id="PRO_5045464455" description="Secreted protein" evidence="1">
    <location>
        <begin position="23"/>
        <end position="232"/>
    </location>
</feature>
<evidence type="ECO:0000313" key="2">
    <source>
        <dbReference type="EMBL" id="UNM95543.1"/>
    </source>
</evidence>
<proteinExistence type="predicted"/>
<evidence type="ECO:0000256" key="1">
    <source>
        <dbReference type="SAM" id="SignalP"/>
    </source>
</evidence>
<evidence type="ECO:0008006" key="4">
    <source>
        <dbReference type="Google" id="ProtNLM"/>
    </source>
</evidence>
<accession>A0ABY3WY49</accession>
<name>A0ABY3WY49_9GAMM</name>
<dbReference type="EMBL" id="CP093379">
    <property type="protein sequence ID" value="UNM95543.1"/>
    <property type="molecule type" value="Genomic_DNA"/>
</dbReference>
<gene>
    <name evidence="2" type="ORF">MMG00_09950</name>
</gene>
<protein>
    <recommendedName>
        <fullName evidence="4">Secreted protein</fullName>
    </recommendedName>
</protein>
<dbReference type="RefSeq" id="WP_242147892.1">
    <property type="nucleotide sequence ID" value="NZ_CP093379.1"/>
</dbReference>
<sequence length="232" mass="26445">MNRYLFKVFIFFSIFISSFSFSQVVDGRYLGAGSESDVIIETNDIGQQRFLMNILGGNGHVCFDVAGTIKGNQGLVDDEEELGQCELTFTQKGHILDVNIETYEECRQYCGMRATLEGSYRIPPQACTLNAIALQRQEFQALYDQKQYKDAENILNKLLNQCNFYLDFVAYDAIRNDLALTLYHQDAPELCIEVLTSTIAVDQNAYLPPMEQELYEEIEKAILFNWELCGGE</sequence>
<keyword evidence="3" id="KW-1185">Reference proteome</keyword>
<dbReference type="Proteomes" id="UP000829542">
    <property type="component" value="Chromosome"/>
</dbReference>
<feature type="signal peptide" evidence="1">
    <location>
        <begin position="1"/>
        <end position="22"/>
    </location>
</feature>
<evidence type="ECO:0000313" key="3">
    <source>
        <dbReference type="Proteomes" id="UP000829542"/>
    </source>
</evidence>
<organism evidence="2 3">
    <name type="scientific">Ignatzschineria rhizosphaerae</name>
    <dbReference type="NCBI Taxonomy" id="2923279"/>
    <lineage>
        <taxon>Bacteria</taxon>
        <taxon>Pseudomonadati</taxon>
        <taxon>Pseudomonadota</taxon>
        <taxon>Gammaproteobacteria</taxon>
        <taxon>Cardiobacteriales</taxon>
        <taxon>Ignatzschineriaceae</taxon>
        <taxon>Ignatzschineria</taxon>
    </lineage>
</organism>